<comment type="catalytic activity">
    <reaction evidence="1">
        <text>ATP-dependent breakage, passage and rejoining of double-stranded DNA.</text>
        <dbReference type="EC" id="5.6.2.2"/>
    </reaction>
</comment>
<dbReference type="GO" id="GO:0003677">
    <property type="term" value="F:DNA binding"/>
    <property type="evidence" value="ECO:0007669"/>
    <property type="project" value="UniProtKB-KW"/>
</dbReference>
<dbReference type="Pfam" id="PF01751">
    <property type="entry name" value="Toprim"/>
    <property type="match status" value="1"/>
</dbReference>
<dbReference type="GO" id="GO:0006265">
    <property type="term" value="P:DNA topological change"/>
    <property type="evidence" value="ECO:0007669"/>
    <property type="project" value="InterPro"/>
</dbReference>
<dbReference type="InterPro" id="IPR013759">
    <property type="entry name" value="Topo_IIA_B_C"/>
</dbReference>
<evidence type="ECO:0000256" key="10">
    <source>
        <dbReference type="ARBA" id="ARBA00023125"/>
    </source>
</evidence>
<evidence type="ECO:0000313" key="13">
    <source>
        <dbReference type="EMBL" id="AGX88816.1"/>
    </source>
</evidence>
<dbReference type="Proteomes" id="UP000017119">
    <property type="component" value="Chromosome"/>
</dbReference>
<dbReference type="Gene3D" id="3.40.50.670">
    <property type="match status" value="1"/>
</dbReference>
<dbReference type="InterPro" id="IPR003594">
    <property type="entry name" value="HATPase_dom"/>
</dbReference>
<dbReference type="FunFam" id="3.40.50.670:FF:000001">
    <property type="entry name" value="DNA topoisomerase 2"/>
    <property type="match status" value="1"/>
</dbReference>
<feature type="domain" description="Toprim" evidence="12">
    <location>
        <begin position="438"/>
        <end position="551"/>
    </location>
</feature>
<dbReference type="HOGENOM" id="CLU_006146_4_1_14"/>
<dbReference type="InterPro" id="IPR006171">
    <property type="entry name" value="TOPRIM_dom"/>
</dbReference>
<dbReference type="CDD" id="cd16928">
    <property type="entry name" value="HATPase_GyrB-like"/>
    <property type="match status" value="1"/>
</dbReference>
<dbReference type="PRINTS" id="PR01159">
    <property type="entry name" value="DNAGYRASEB"/>
</dbReference>
<dbReference type="InterPro" id="IPR001241">
    <property type="entry name" value="Topo_IIA"/>
</dbReference>
<dbReference type="InterPro" id="IPR013760">
    <property type="entry name" value="Topo_IIA-like_dom_sf"/>
</dbReference>
<evidence type="ECO:0000256" key="11">
    <source>
        <dbReference type="ARBA" id="ARBA00023235"/>
    </source>
</evidence>
<keyword evidence="5" id="KW-0479">Metal-binding</keyword>
<proteinExistence type="inferred from homology"/>
<protein>
    <recommendedName>
        <fullName evidence="4">DNA topoisomerase (ATP-hydrolyzing)</fullName>
        <ecNumber evidence="4">5.6.2.2</ecNumber>
    </recommendedName>
</protein>
<evidence type="ECO:0000256" key="3">
    <source>
        <dbReference type="ARBA" id="ARBA00010708"/>
    </source>
</evidence>
<dbReference type="PANTHER" id="PTHR45866">
    <property type="entry name" value="DNA GYRASE/TOPOISOMERASE SUBUNIT B"/>
    <property type="match status" value="1"/>
</dbReference>
<dbReference type="PANTHER" id="PTHR45866:SF1">
    <property type="entry name" value="DNA GYRASE SUBUNIT B, MITOCHONDRIAL"/>
    <property type="match status" value="1"/>
</dbReference>
<dbReference type="SMART" id="SM00387">
    <property type="entry name" value="HATPase_c"/>
    <property type="match status" value="1"/>
</dbReference>
<dbReference type="Pfam" id="PF00204">
    <property type="entry name" value="DNA_gyraseB"/>
    <property type="match status" value="1"/>
</dbReference>
<evidence type="ECO:0000256" key="5">
    <source>
        <dbReference type="ARBA" id="ARBA00022723"/>
    </source>
</evidence>
<dbReference type="InterPro" id="IPR013506">
    <property type="entry name" value="Topo_IIA_bsu_dom2"/>
</dbReference>
<dbReference type="InterPro" id="IPR018522">
    <property type="entry name" value="TopoIIA_CS"/>
</dbReference>
<dbReference type="PROSITE" id="PS00177">
    <property type="entry name" value="TOPOISOMERASE_II"/>
    <property type="match status" value="1"/>
</dbReference>
<evidence type="ECO:0000256" key="2">
    <source>
        <dbReference type="ARBA" id="ARBA00001946"/>
    </source>
</evidence>
<dbReference type="SUPFAM" id="SSF56719">
    <property type="entry name" value="Type II DNA topoisomerase"/>
    <property type="match status" value="1"/>
</dbReference>
<dbReference type="InterPro" id="IPR036890">
    <property type="entry name" value="HATPase_C_sf"/>
</dbReference>
<dbReference type="GO" id="GO:0005524">
    <property type="term" value="F:ATP binding"/>
    <property type="evidence" value="ECO:0007669"/>
    <property type="project" value="UniProtKB-KW"/>
</dbReference>
<keyword evidence="11" id="KW-0413">Isomerase</keyword>
<evidence type="ECO:0000256" key="8">
    <source>
        <dbReference type="ARBA" id="ARBA00022842"/>
    </source>
</evidence>
<dbReference type="SUPFAM" id="SSF55874">
    <property type="entry name" value="ATPase domain of HSP90 chaperone/DNA topoisomerase II/histidine kinase"/>
    <property type="match status" value="1"/>
</dbReference>
<evidence type="ECO:0000256" key="1">
    <source>
        <dbReference type="ARBA" id="ARBA00000185"/>
    </source>
</evidence>
<dbReference type="Gene3D" id="3.30.565.10">
    <property type="entry name" value="Histidine kinase-like ATPase, C-terminal domain"/>
    <property type="match status" value="1"/>
</dbReference>
<dbReference type="PROSITE" id="PS50880">
    <property type="entry name" value="TOPRIM"/>
    <property type="match status" value="1"/>
</dbReference>
<dbReference type="PRINTS" id="PR00418">
    <property type="entry name" value="TPI2FAMILY"/>
</dbReference>
<evidence type="ECO:0000256" key="4">
    <source>
        <dbReference type="ARBA" id="ARBA00012895"/>
    </source>
</evidence>
<dbReference type="EC" id="5.6.2.2" evidence="4"/>
<keyword evidence="7" id="KW-0067">ATP-binding</keyword>
<reference evidence="13 14" key="1">
    <citation type="journal article" date="2013" name="Genome Announc.">
        <title>Genome Sequence of Mycoplasma parvum (Formerly Eperythrozoon parvum), a Diminutive Hemoplasma of the Pig.</title>
        <authorList>
            <person name="do Nascimento N.C."/>
            <person name="Dos Santos A.P."/>
            <person name="Chu Y."/>
            <person name="Guimaraes A.M."/>
            <person name="Pagliaro A."/>
            <person name="Messick J.B."/>
        </authorList>
    </citation>
    <scope>NUCLEOTIDE SEQUENCE [LARGE SCALE GENOMIC DNA]</scope>
    <source>
        <strain evidence="13 14">Indiana</strain>
    </source>
</reference>
<dbReference type="InterPro" id="IPR014721">
    <property type="entry name" value="Ribsml_uS5_D2-typ_fold_subgr"/>
</dbReference>
<dbReference type="Gene3D" id="3.30.230.10">
    <property type="match status" value="1"/>
</dbReference>
<dbReference type="Pfam" id="PF02518">
    <property type="entry name" value="HATPase_c"/>
    <property type="match status" value="1"/>
</dbReference>
<evidence type="ECO:0000313" key="14">
    <source>
        <dbReference type="Proteomes" id="UP000017119"/>
    </source>
</evidence>
<dbReference type="InterPro" id="IPR002288">
    <property type="entry name" value="DNA_gyrase_B_C"/>
</dbReference>
<evidence type="ECO:0000256" key="7">
    <source>
        <dbReference type="ARBA" id="ARBA00022840"/>
    </source>
</evidence>
<dbReference type="OrthoDB" id="9802808at2"/>
<keyword evidence="9" id="KW-0799">Topoisomerase</keyword>
<gene>
    <name evidence="13" type="ORF">PRV_00155</name>
</gene>
<keyword evidence="14" id="KW-1185">Reference proteome</keyword>
<dbReference type="InterPro" id="IPR020568">
    <property type="entry name" value="Ribosomal_Su5_D2-typ_SF"/>
</dbReference>
<keyword evidence="10" id="KW-0238">DNA-binding</keyword>
<dbReference type="EMBL" id="CP006771">
    <property type="protein sequence ID" value="AGX88816.1"/>
    <property type="molecule type" value="Genomic_DNA"/>
</dbReference>
<evidence type="ECO:0000256" key="9">
    <source>
        <dbReference type="ARBA" id="ARBA00023029"/>
    </source>
</evidence>
<evidence type="ECO:0000256" key="6">
    <source>
        <dbReference type="ARBA" id="ARBA00022741"/>
    </source>
</evidence>
<name>U5NB64_9MOLU</name>
<keyword evidence="8" id="KW-0460">Magnesium</keyword>
<dbReference type="SMART" id="SM00433">
    <property type="entry name" value="TOP2c"/>
    <property type="match status" value="1"/>
</dbReference>
<evidence type="ECO:0000259" key="12">
    <source>
        <dbReference type="PROSITE" id="PS50880"/>
    </source>
</evidence>
<sequence>MNIEDQNGQNKLNTSTYDDSSIQVLEGLEPIRKRPGMYIGSVGIEGLHHLIWEALDNAVDEVTAGYASQIKLTLEENHIVSVEDNGRGIPIGINSQTGLSNVVTIFTYLHAGGKFDNSSYKTSGGLHGVGIKCVNALSTFLEVNICREGKEIYTKFSNGGKVETEPSTIREGVTQTGTKIRWQPDFTVLDPNSYDLELIKERIKNLSFLNKNISFYLEDKRTGENIEFLSEQGLTDWIGEINQGTEVVHPIQNIFIDEKKIQRKGKTKIMKCEISFQYVSNRNSSIIHCFCNNIKTPLGGTHLEAVKEGILSCVREAAVEQRMIKNQYELIKDDIVAGISLVISLYYEEPSYKGQTKDSLISNEIKPILKEEVHQWLHKSFEEDVDSSKLLLEHIKREYLRRLHREEFNEMSKNVQQENLLGFAEKLADCTIKDRACSELYIVEGDSAGGSAKGARNREFQAILPIKGKLANASKNTKKILKNEEVANLINAIGCSYGSAFDIESLKYNKIILMTDADVDGSHIQVLILNFFYQYMKNLLESGHVYLARPPLYKASSRKETVYLFTDEEKEEFNNTKNKNRSFEISRFKGLGEMSPSQLWETTMDPKTRTLSQIKIEDDEEAQKTMEKLMGKKVKPRRKFIEDNYDKAMLDI</sequence>
<dbReference type="GO" id="GO:0046872">
    <property type="term" value="F:metal ion binding"/>
    <property type="evidence" value="ECO:0007669"/>
    <property type="project" value="UniProtKB-KW"/>
</dbReference>
<dbReference type="GO" id="GO:0034335">
    <property type="term" value="F:DNA negative supercoiling activity"/>
    <property type="evidence" value="ECO:0007669"/>
    <property type="project" value="UniProtKB-ARBA"/>
</dbReference>
<dbReference type="Pfam" id="PF00986">
    <property type="entry name" value="DNA_gyraseB_C"/>
    <property type="match status" value="1"/>
</dbReference>
<dbReference type="KEGG" id="mpv:PRV_00155"/>
<comment type="cofactor">
    <cofactor evidence="2">
        <name>Mg(2+)</name>
        <dbReference type="ChEBI" id="CHEBI:18420"/>
    </cofactor>
</comment>
<dbReference type="AlphaFoldDB" id="U5NB64"/>
<dbReference type="STRING" id="1403316.PRV_00155"/>
<dbReference type="SUPFAM" id="SSF54211">
    <property type="entry name" value="Ribosomal protein S5 domain 2-like"/>
    <property type="match status" value="1"/>
</dbReference>
<accession>U5NB64</accession>
<dbReference type="RefSeq" id="WP_022768736.1">
    <property type="nucleotide sequence ID" value="NC_022575.1"/>
</dbReference>
<dbReference type="PATRIC" id="fig|1403316.3.peg.23"/>
<keyword evidence="6" id="KW-0547">Nucleotide-binding</keyword>
<organism evidence="13 14">
    <name type="scientific">Mycoplasma parvum str. Indiana</name>
    <dbReference type="NCBI Taxonomy" id="1403316"/>
    <lineage>
        <taxon>Bacteria</taxon>
        <taxon>Bacillati</taxon>
        <taxon>Mycoplasmatota</taxon>
        <taxon>Mollicutes</taxon>
        <taxon>Mycoplasmataceae</taxon>
        <taxon>Mycoplasma</taxon>
    </lineage>
</organism>
<comment type="similarity">
    <text evidence="3">Belongs to the type II topoisomerase GyrB family.</text>
</comment>
<dbReference type="InterPro" id="IPR000565">
    <property type="entry name" value="Topo_IIA_B"/>
</dbReference>